<evidence type="ECO:0000313" key="9">
    <source>
        <dbReference type="EMBL" id="UYG18215.1"/>
    </source>
</evidence>
<protein>
    <submittedName>
        <fullName evidence="9">Iron chelate uptake ABC transporter family permease subunit</fullName>
    </submittedName>
</protein>
<feature type="transmembrane region" description="Helical" evidence="8">
    <location>
        <begin position="29"/>
        <end position="51"/>
    </location>
</feature>
<evidence type="ECO:0000256" key="7">
    <source>
        <dbReference type="ARBA" id="ARBA00023136"/>
    </source>
</evidence>
<name>A0ABY6G4S2_9MICO</name>
<evidence type="ECO:0000256" key="8">
    <source>
        <dbReference type="SAM" id="Phobius"/>
    </source>
</evidence>
<feature type="transmembrane region" description="Helical" evidence="8">
    <location>
        <begin position="141"/>
        <end position="160"/>
    </location>
</feature>
<evidence type="ECO:0000256" key="2">
    <source>
        <dbReference type="ARBA" id="ARBA00007935"/>
    </source>
</evidence>
<dbReference type="InterPro" id="IPR000522">
    <property type="entry name" value="ABC_transptr_permease_BtuC"/>
</dbReference>
<dbReference type="Pfam" id="PF01032">
    <property type="entry name" value="FecCD"/>
    <property type="match status" value="1"/>
</dbReference>
<evidence type="ECO:0000256" key="3">
    <source>
        <dbReference type="ARBA" id="ARBA00022448"/>
    </source>
</evidence>
<keyword evidence="6 8" id="KW-1133">Transmembrane helix</keyword>
<sequence>MAMTVDVRGARPAPAGRERRRGLFRAAPARALGLVPVLVALAAVVALSLAVGSREVALSTVWDALTGTATGDGASVVTSIRLPRTVMGLLVGAALGIAGALIQAVTRNPLADPGILGVNAGSAFAVAIAVGVLGISQPLGYVWFAFAGALVTTVAVYVIGSAGRGSVNPAQITLAGVALAAVLSGITTAMLLADPKGFNAMRAWEAGSLVDRGWDVIAAVWPFLLIGALLALGLGRPLNAVALGDDLARAMGASVLLVRTLAMIAITLLAGGATAMAGPIAFVGLMIPHVARWITGPDQRWIIVYSALLAPILLLAADVVGRIVLRPGELQVGIVTAFLGAPVLIALVRRQRASGL</sequence>
<feature type="transmembrane region" description="Helical" evidence="8">
    <location>
        <begin position="172"/>
        <end position="193"/>
    </location>
</feature>
<feature type="transmembrane region" description="Helical" evidence="8">
    <location>
        <begin position="247"/>
        <end position="270"/>
    </location>
</feature>
<dbReference type="RefSeq" id="WP_263595408.1">
    <property type="nucleotide sequence ID" value="NZ_CP107020.1"/>
</dbReference>
<dbReference type="EMBL" id="CP107020">
    <property type="protein sequence ID" value="UYG18215.1"/>
    <property type="molecule type" value="Genomic_DNA"/>
</dbReference>
<accession>A0ABY6G4S2</accession>
<dbReference type="PANTHER" id="PTHR30472:SF1">
    <property type="entry name" value="FE(3+) DICITRATE TRANSPORT SYSTEM PERMEASE PROTEIN FECC-RELATED"/>
    <property type="match status" value="1"/>
</dbReference>
<keyword evidence="7 8" id="KW-0472">Membrane</keyword>
<keyword evidence="10" id="KW-1185">Reference proteome</keyword>
<evidence type="ECO:0000256" key="1">
    <source>
        <dbReference type="ARBA" id="ARBA00004651"/>
    </source>
</evidence>
<dbReference type="Proteomes" id="UP001164305">
    <property type="component" value="Chromosome"/>
</dbReference>
<comment type="similarity">
    <text evidence="2">Belongs to the binding-protein-dependent transport system permease family. FecCD subfamily.</text>
</comment>
<dbReference type="SUPFAM" id="SSF81345">
    <property type="entry name" value="ABC transporter involved in vitamin B12 uptake, BtuC"/>
    <property type="match status" value="1"/>
</dbReference>
<dbReference type="PANTHER" id="PTHR30472">
    <property type="entry name" value="FERRIC ENTEROBACTIN TRANSPORT SYSTEM PERMEASE PROTEIN"/>
    <property type="match status" value="1"/>
</dbReference>
<feature type="transmembrane region" description="Helical" evidence="8">
    <location>
        <begin position="213"/>
        <end position="235"/>
    </location>
</feature>
<feature type="transmembrane region" description="Helical" evidence="8">
    <location>
        <begin position="302"/>
        <end position="324"/>
    </location>
</feature>
<keyword evidence="3" id="KW-0813">Transport</keyword>
<proteinExistence type="inferred from homology"/>
<dbReference type="CDD" id="cd06550">
    <property type="entry name" value="TM_ABC_iron-siderophores_like"/>
    <property type="match status" value="1"/>
</dbReference>
<comment type="subcellular location">
    <subcellularLocation>
        <location evidence="1">Cell membrane</location>
        <topology evidence="1">Multi-pass membrane protein</topology>
    </subcellularLocation>
</comment>
<feature type="transmembrane region" description="Helical" evidence="8">
    <location>
        <begin position="85"/>
        <end position="102"/>
    </location>
</feature>
<feature type="transmembrane region" description="Helical" evidence="8">
    <location>
        <begin position="276"/>
        <end position="295"/>
    </location>
</feature>
<keyword evidence="4" id="KW-1003">Cell membrane</keyword>
<feature type="transmembrane region" description="Helical" evidence="8">
    <location>
        <begin position="114"/>
        <end position="135"/>
    </location>
</feature>
<organism evidence="9 10">
    <name type="scientific">Brachybacterium huguangmaarense</name>
    <dbReference type="NCBI Taxonomy" id="1652028"/>
    <lineage>
        <taxon>Bacteria</taxon>
        <taxon>Bacillati</taxon>
        <taxon>Actinomycetota</taxon>
        <taxon>Actinomycetes</taxon>
        <taxon>Micrococcales</taxon>
        <taxon>Dermabacteraceae</taxon>
        <taxon>Brachybacterium</taxon>
    </lineage>
</organism>
<dbReference type="Gene3D" id="1.10.3470.10">
    <property type="entry name" value="ABC transporter involved in vitamin B12 uptake, BtuC"/>
    <property type="match status" value="1"/>
</dbReference>
<dbReference type="InterPro" id="IPR037294">
    <property type="entry name" value="ABC_BtuC-like"/>
</dbReference>
<evidence type="ECO:0000256" key="4">
    <source>
        <dbReference type="ARBA" id="ARBA00022475"/>
    </source>
</evidence>
<keyword evidence="5 8" id="KW-0812">Transmembrane</keyword>
<gene>
    <name evidence="9" type="ORF">BRM3_06095</name>
</gene>
<reference evidence="9" key="1">
    <citation type="submission" date="2022-10" db="EMBL/GenBank/DDBJ databases">
        <title>Whole-Genome Sequencing of Brachybacterium huguangmaarense BRM-3, Isolated from Betula schmidtii.</title>
        <authorList>
            <person name="Haam D."/>
        </authorList>
    </citation>
    <scope>NUCLEOTIDE SEQUENCE</scope>
    <source>
        <strain evidence="9">BRM-3</strain>
    </source>
</reference>
<evidence type="ECO:0000313" key="10">
    <source>
        <dbReference type="Proteomes" id="UP001164305"/>
    </source>
</evidence>
<feature type="transmembrane region" description="Helical" evidence="8">
    <location>
        <begin position="330"/>
        <end position="348"/>
    </location>
</feature>
<evidence type="ECO:0000256" key="6">
    <source>
        <dbReference type="ARBA" id="ARBA00022989"/>
    </source>
</evidence>
<evidence type="ECO:0000256" key="5">
    <source>
        <dbReference type="ARBA" id="ARBA00022692"/>
    </source>
</evidence>